<keyword evidence="2" id="KW-1185">Reference proteome</keyword>
<sequence>MDVSESGGKKEGRTFVPLFQLKQALSRGPRTCVPLFAAIKVIFPVFKANSVLDVREMIKINERGRNKVSPVRKIERWALEV</sequence>
<evidence type="ECO:0000313" key="1">
    <source>
        <dbReference type="EMBL" id="RSL32137.1"/>
    </source>
</evidence>
<proteinExistence type="predicted"/>
<comment type="caution">
    <text evidence="1">The sequence shown here is derived from an EMBL/GenBank/DDBJ whole genome shotgun (WGS) entry which is preliminary data.</text>
</comment>
<accession>A0A3R9P3N5</accession>
<dbReference type="Proteomes" id="UP000275076">
    <property type="component" value="Unassembled WGS sequence"/>
</dbReference>
<evidence type="ECO:0000313" key="2">
    <source>
        <dbReference type="Proteomes" id="UP000275076"/>
    </source>
</evidence>
<reference evidence="1 2" key="1">
    <citation type="submission" date="2018-10" db="EMBL/GenBank/DDBJ databases">
        <title>Draft genome sequence of Bacillus salarius IM0101, isolated from a hypersaline soil in Inner Mongolia, China.</title>
        <authorList>
            <person name="Yamprayoonswat W."/>
            <person name="Boonvisut S."/>
            <person name="Jumpathong W."/>
            <person name="Sittihan S."/>
            <person name="Ruangsuj P."/>
            <person name="Wanthongcharoen S."/>
            <person name="Thongpramul N."/>
            <person name="Pimmason S."/>
            <person name="Yu B."/>
            <person name="Yasawong M."/>
        </authorList>
    </citation>
    <scope>NUCLEOTIDE SEQUENCE [LARGE SCALE GENOMIC DNA]</scope>
    <source>
        <strain evidence="1 2">IM0101</strain>
    </source>
</reference>
<organism evidence="1 2">
    <name type="scientific">Salibacterium salarium</name>
    <dbReference type="NCBI Taxonomy" id="284579"/>
    <lineage>
        <taxon>Bacteria</taxon>
        <taxon>Bacillati</taxon>
        <taxon>Bacillota</taxon>
        <taxon>Bacilli</taxon>
        <taxon>Bacillales</taxon>
        <taxon>Bacillaceae</taxon>
    </lineage>
</organism>
<dbReference type="EMBL" id="RBVX01000017">
    <property type="protein sequence ID" value="RSL32137.1"/>
    <property type="molecule type" value="Genomic_DNA"/>
</dbReference>
<name>A0A3R9P3N5_9BACI</name>
<dbReference type="AlphaFoldDB" id="A0A3R9P3N5"/>
<protein>
    <submittedName>
        <fullName evidence="1">Uncharacterized protein</fullName>
    </submittedName>
</protein>
<gene>
    <name evidence="1" type="ORF">D7Z54_17070</name>
</gene>